<keyword evidence="2 8" id="KW-0732">Signal</keyword>
<dbReference type="InterPro" id="IPR023296">
    <property type="entry name" value="Glyco_hydro_beta-prop_sf"/>
</dbReference>
<dbReference type="GO" id="GO:0004553">
    <property type="term" value="F:hydrolase activity, hydrolyzing O-glycosyl compounds"/>
    <property type="evidence" value="ECO:0007669"/>
    <property type="project" value="InterPro"/>
</dbReference>
<dbReference type="EMBL" id="NHTK01000814">
    <property type="protein sequence ID" value="PPR05418.1"/>
    <property type="molecule type" value="Genomic_DNA"/>
</dbReference>
<evidence type="ECO:0000256" key="8">
    <source>
        <dbReference type="SAM" id="SignalP"/>
    </source>
</evidence>
<dbReference type="InterPro" id="IPR006710">
    <property type="entry name" value="Glyco_hydro_43"/>
</dbReference>
<comment type="similarity">
    <text evidence="1 7">Belongs to the glycosyl hydrolase 43 family.</text>
</comment>
<evidence type="ECO:0008006" key="11">
    <source>
        <dbReference type="Google" id="ProtNLM"/>
    </source>
</evidence>
<dbReference type="PANTHER" id="PTHR43817:SF1">
    <property type="entry name" value="HYDROLASE, FAMILY 43, PUTATIVE (AFU_ORTHOLOGUE AFUA_3G01660)-RELATED"/>
    <property type="match status" value="1"/>
</dbReference>
<evidence type="ECO:0000256" key="5">
    <source>
        <dbReference type="PIRSR" id="PIRSR606710-1"/>
    </source>
</evidence>
<dbReference type="STRING" id="181874.A0A409YQY1"/>
<evidence type="ECO:0000256" key="2">
    <source>
        <dbReference type="ARBA" id="ARBA00022729"/>
    </source>
</evidence>
<accession>A0A409YQY1</accession>
<dbReference type="SUPFAM" id="SSF75005">
    <property type="entry name" value="Arabinanase/levansucrase/invertase"/>
    <property type="match status" value="1"/>
</dbReference>
<dbReference type="PANTHER" id="PTHR43817">
    <property type="entry name" value="GLYCOSYL HYDROLASE"/>
    <property type="match status" value="1"/>
</dbReference>
<evidence type="ECO:0000256" key="3">
    <source>
        <dbReference type="ARBA" id="ARBA00022801"/>
    </source>
</evidence>
<feature type="chain" id="PRO_5019380515" description="Glycoside hydrolase family 43 protein" evidence="8">
    <location>
        <begin position="18"/>
        <end position="348"/>
    </location>
</feature>
<comment type="caution">
    <text evidence="9">The sequence shown here is derived from an EMBL/GenBank/DDBJ whole genome shotgun (WGS) entry which is preliminary data.</text>
</comment>
<feature type="active site" description="Proton donor" evidence="5">
    <location>
        <position position="203"/>
    </location>
</feature>
<name>A0A409YQY1_9AGAR</name>
<protein>
    <recommendedName>
        <fullName evidence="11">Glycoside hydrolase family 43 protein</fullName>
    </recommendedName>
</protein>
<feature type="active site" description="Proton acceptor" evidence="5">
    <location>
        <position position="32"/>
    </location>
</feature>
<keyword evidence="4 7" id="KW-0326">Glycosidase</keyword>
<dbReference type="CDD" id="cd18820">
    <property type="entry name" value="GH43_LbAraf43-like"/>
    <property type="match status" value="1"/>
</dbReference>
<dbReference type="InParanoid" id="A0A409YQY1"/>
<dbReference type="AlphaFoldDB" id="A0A409YQY1"/>
<reference evidence="9 10" key="1">
    <citation type="journal article" date="2018" name="Evol. Lett.">
        <title>Horizontal gene cluster transfer increased hallucinogenic mushroom diversity.</title>
        <authorList>
            <person name="Reynolds H.T."/>
            <person name="Vijayakumar V."/>
            <person name="Gluck-Thaler E."/>
            <person name="Korotkin H.B."/>
            <person name="Matheny P.B."/>
            <person name="Slot J.C."/>
        </authorList>
    </citation>
    <scope>NUCLEOTIDE SEQUENCE [LARGE SCALE GENOMIC DNA]</scope>
    <source>
        <strain evidence="9 10">2629</strain>
    </source>
</reference>
<dbReference type="Pfam" id="PF04616">
    <property type="entry name" value="Glyco_hydro_43"/>
    <property type="match status" value="1"/>
</dbReference>
<evidence type="ECO:0000256" key="1">
    <source>
        <dbReference type="ARBA" id="ARBA00009865"/>
    </source>
</evidence>
<dbReference type="Gene3D" id="2.115.10.20">
    <property type="entry name" value="Glycosyl hydrolase domain, family 43"/>
    <property type="match status" value="1"/>
</dbReference>
<dbReference type="OrthoDB" id="272289at2759"/>
<keyword evidence="3 7" id="KW-0378">Hydrolase</keyword>
<dbReference type="GO" id="GO:0005975">
    <property type="term" value="P:carbohydrate metabolic process"/>
    <property type="evidence" value="ECO:0007669"/>
    <property type="project" value="InterPro"/>
</dbReference>
<evidence type="ECO:0000256" key="4">
    <source>
        <dbReference type="ARBA" id="ARBA00023295"/>
    </source>
</evidence>
<gene>
    <name evidence="9" type="ORF">CVT24_008032</name>
</gene>
<organism evidence="9 10">
    <name type="scientific">Panaeolus cyanescens</name>
    <dbReference type="NCBI Taxonomy" id="181874"/>
    <lineage>
        <taxon>Eukaryota</taxon>
        <taxon>Fungi</taxon>
        <taxon>Dikarya</taxon>
        <taxon>Basidiomycota</taxon>
        <taxon>Agaricomycotina</taxon>
        <taxon>Agaricomycetes</taxon>
        <taxon>Agaricomycetidae</taxon>
        <taxon>Agaricales</taxon>
        <taxon>Agaricineae</taxon>
        <taxon>Galeropsidaceae</taxon>
        <taxon>Panaeolus</taxon>
    </lineage>
</organism>
<dbReference type="Proteomes" id="UP000284842">
    <property type="component" value="Unassembled WGS sequence"/>
</dbReference>
<evidence type="ECO:0000313" key="10">
    <source>
        <dbReference type="Proteomes" id="UP000284842"/>
    </source>
</evidence>
<proteinExistence type="inferred from homology"/>
<feature type="site" description="Important for catalytic activity, responsible for pKa modulation of the active site Glu and correct orientation of both the proton donor and substrate" evidence="6">
    <location>
        <position position="145"/>
    </location>
</feature>
<evidence type="ECO:0000313" key="9">
    <source>
        <dbReference type="EMBL" id="PPR05418.1"/>
    </source>
</evidence>
<feature type="signal peptide" evidence="8">
    <location>
        <begin position="1"/>
        <end position="17"/>
    </location>
</feature>
<sequence>MLKLLLVFSFFTQAVLAVVTFKNPLKNPDGSDPFIVYDSGYYYLTTTTWNNVQITRATTLAGLKTAKPTVVYSTSTSSRCCNVWAPEIHKVNGIWYIYYTAGLSGSDLGGQRAHVLQGVAANPNGPYSYKGQLAPSNNPNAWVIDGTVLTINGANYFVFSAFSPRNLQSLYIAPMTNAYTIGAMSLLSEPTQSWETVDTPVNEGPAALYSGSRVWLAYSASFCKLDVGIFDWSPGMERWQPTYPVLLGQVRPVFSSANGLYGTAHNGFFKSPDGKETWVVYHASATNPAKCDGSRITMAQNFFSHSSIADLYPPFFWEIFSSFGTTGAPSFGSPRNLNDNVPVPSGES</sequence>
<evidence type="ECO:0000256" key="6">
    <source>
        <dbReference type="PIRSR" id="PIRSR606710-2"/>
    </source>
</evidence>
<keyword evidence="10" id="KW-1185">Reference proteome</keyword>
<evidence type="ECO:0000256" key="7">
    <source>
        <dbReference type="RuleBase" id="RU361187"/>
    </source>
</evidence>